<dbReference type="InterPro" id="IPR001296">
    <property type="entry name" value="Glyco_trans_1"/>
</dbReference>
<protein>
    <recommendedName>
        <fullName evidence="6 11">Glycogen synthase</fullName>
        <ecNumber evidence="5 11">2.4.1.21</ecNumber>
    </recommendedName>
    <alternativeName>
        <fullName evidence="10 11">Starch [bacterial glycogen] synthase</fullName>
    </alternativeName>
</protein>
<keyword evidence="9 11" id="KW-0320">Glycogen biosynthesis</keyword>
<gene>
    <name evidence="11" type="primary">glgA</name>
    <name evidence="14" type="ORF">HW932_14300</name>
</gene>
<comment type="pathway">
    <text evidence="3 11">Glycan biosynthesis; glycogen biosynthesis.</text>
</comment>
<evidence type="ECO:0000256" key="4">
    <source>
        <dbReference type="ARBA" id="ARBA00010281"/>
    </source>
</evidence>
<evidence type="ECO:0000259" key="12">
    <source>
        <dbReference type="Pfam" id="PF00534"/>
    </source>
</evidence>
<keyword evidence="15" id="KW-1185">Reference proteome</keyword>
<evidence type="ECO:0000256" key="1">
    <source>
        <dbReference type="ARBA" id="ARBA00001478"/>
    </source>
</evidence>
<dbReference type="UniPathway" id="UPA00164"/>
<accession>A0A850RNB9</accession>
<dbReference type="SUPFAM" id="SSF53756">
    <property type="entry name" value="UDP-Glycosyltransferase/glycogen phosphorylase"/>
    <property type="match status" value="1"/>
</dbReference>
<evidence type="ECO:0000256" key="8">
    <source>
        <dbReference type="ARBA" id="ARBA00022679"/>
    </source>
</evidence>
<dbReference type="NCBIfam" id="TIGR02095">
    <property type="entry name" value="glgA"/>
    <property type="match status" value="1"/>
</dbReference>
<evidence type="ECO:0000256" key="11">
    <source>
        <dbReference type="HAMAP-Rule" id="MF_00484"/>
    </source>
</evidence>
<keyword evidence="7 11" id="KW-0328">Glycosyltransferase</keyword>
<dbReference type="EC" id="2.4.1.21" evidence="5 11"/>
<dbReference type="Gene3D" id="3.40.50.2000">
    <property type="entry name" value="Glycogen Phosphorylase B"/>
    <property type="match status" value="2"/>
</dbReference>
<feature type="domain" description="Glycosyl transferase family 1" evidence="12">
    <location>
        <begin position="293"/>
        <end position="447"/>
    </location>
</feature>
<dbReference type="CDD" id="cd03791">
    <property type="entry name" value="GT5_Glycogen_synthase_DULL1-like"/>
    <property type="match status" value="1"/>
</dbReference>
<dbReference type="AlphaFoldDB" id="A0A850RNB9"/>
<organism evidence="14 15">
    <name type="scientific">Allochromatium humboldtianum</name>
    <dbReference type="NCBI Taxonomy" id="504901"/>
    <lineage>
        <taxon>Bacteria</taxon>
        <taxon>Pseudomonadati</taxon>
        <taxon>Pseudomonadota</taxon>
        <taxon>Gammaproteobacteria</taxon>
        <taxon>Chromatiales</taxon>
        <taxon>Chromatiaceae</taxon>
        <taxon>Allochromatium</taxon>
    </lineage>
</organism>
<evidence type="ECO:0000256" key="2">
    <source>
        <dbReference type="ARBA" id="ARBA00002764"/>
    </source>
</evidence>
<dbReference type="Proteomes" id="UP000592294">
    <property type="component" value="Unassembled WGS sequence"/>
</dbReference>
<dbReference type="GO" id="GO:0005978">
    <property type="term" value="P:glycogen biosynthetic process"/>
    <property type="evidence" value="ECO:0007669"/>
    <property type="project" value="UniProtKB-UniRule"/>
</dbReference>
<dbReference type="Pfam" id="PF08323">
    <property type="entry name" value="Glyco_transf_5"/>
    <property type="match status" value="1"/>
</dbReference>
<evidence type="ECO:0000313" key="14">
    <source>
        <dbReference type="EMBL" id="NVZ10433.1"/>
    </source>
</evidence>
<dbReference type="NCBIfam" id="NF001905">
    <property type="entry name" value="PRK00654.2-4"/>
    <property type="match status" value="1"/>
</dbReference>
<proteinExistence type="inferred from homology"/>
<keyword evidence="8 11" id="KW-0808">Transferase</keyword>
<evidence type="ECO:0000256" key="5">
    <source>
        <dbReference type="ARBA" id="ARBA00012588"/>
    </source>
</evidence>
<evidence type="ECO:0000259" key="13">
    <source>
        <dbReference type="Pfam" id="PF08323"/>
    </source>
</evidence>
<dbReference type="Pfam" id="PF00534">
    <property type="entry name" value="Glycos_transf_1"/>
    <property type="match status" value="1"/>
</dbReference>
<comment type="caution">
    <text evidence="14">The sequence shown here is derived from an EMBL/GenBank/DDBJ whole genome shotgun (WGS) entry which is preliminary data.</text>
</comment>
<feature type="binding site" evidence="11">
    <location>
        <position position="15"/>
    </location>
    <ligand>
        <name>ADP-alpha-D-glucose</name>
        <dbReference type="ChEBI" id="CHEBI:57498"/>
    </ligand>
</feature>
<comment type="function">
    <text evidence="2 11">Synthesizes alpha-1,4-glucan chains using ADP-glucose.</text>
</comment>
<dbReference type="HAMAP" id="MF_00484">
    <property type="entry name" value="Glycogen_synth"/>
    <property type="match status" value="1"/>
</dbReference>
<dbReference type="RefSeq" id="WP_176977160.1">
    <property type="nucleotide sequence ID" value="NZ_JABZEO010000009.1"/>
</dbReference>
<dbReference type="GO" id="GO:0009011">
    <property type="term" value="F:alpha-1,4-glucan glucosyltransferase (ADP-glucose donor) activity"/>
    <property type="evidence" value="ECO:0007669"/>
    <property type="project" value="UniProtKB-UniRule"/>
</dbReference>
<dbReference type="GO" id="GO:0004373">
    <property type="term" value="F:alpha-1,4-glucan glucosyltransferase (UDP-glucose donor) activity"/>
    <property type="evidence" value="ECO:0007669"/>
    <property type="project" value="InterPro"/>
</dbReference>
<feature type="domain" description="Starch synthase catalytic" evidence="13">
    <location>
        <begin position="2"/>
        <end position="240"/>
    </location>
</feature>
<evidence type="ECO:0000256" key="9">
    <source>
        <dbReference type="ARBA" id="ARBA00023056"/>
    </source>
</evidence>
<dbReference type="InterPro" id="IPR013534">
    <property type="entry name" value="Starch_synth_cat_dom"/>
</dbReference>
<dbReference type="PANTHER" id="PTHR46083:SF1">
    <property type="entry name" value="GLYCOGEN SYNTHASE 2-RELATED"/>
    <property type="match status" value="1"/>
</dbReference>
<comment type="similarity">
    <text evidence="4 11">Belongs to the glycosyltransferase 1 family. Bacterial/plant glycogen synthase subfamily.</text>
</comment>
<name>A0A850RNB9_9GAMM</name>
<dbReference type="EMBL" id="JABZEO010000009">
    <property type="protein sequence ID" value="NVZ10433.1"/>
    <property type="molecule type" value="Genomic_DNA"/>
</dbReference>
<evidence type="ECO:0000256" key="7">
    <source>
        <dbReference type="ARBA" id="ARBA00022676"/>
    </source>
</evidence>
<dbReference type="PANTHER" id="PTHR46083">
    <property type="match status" value="1"/>
</dbReference>
<sequence length="499" mass="55168">MHIAMVSAECAPIAKAGGLGDFVQGLARELARVGERVEVILPAYDVLRFDALERPRPLGIELQVPFGGESIVCRVLGLSLDGYECRLIAPNSTHGFFERGRIYGEPDDAERFAFFSRALVEYVSRPESRPDVLHCNDWQTGLAPVLLAERREALGRIPVCYSLHNVGYQGWVEADLLARVGLDAARLLTPDRLADPGDPRRANLMKGGIAAADAVNTVSPRHAWEIRNTEQGMGLQSWFQRYDYKFGGILNGIDEAVWNPLTDPLIPANFGPECLERKALDRQALRARLGLEEAADRPIIAIVSRLDRQKGVELIAHGIRYGLNAGAQIALLGSAIEPAIAERFARLASTLETHPHAHLELGYDESLAHLIYAGADMILIPSLYEPCGLTQLIAMRYGTVPIARRVGGLADTIRDANHSTAPFESRNGYLFDEPTTESLETAMDRALGLWRDFPEYFSRLRLNGMRGDYSWRRPAREYLALYAYAREASGVGASTSSRM</sequence>
<evidence type="ECO:0000256" key="3">
    <source>
        <dbReference type="ARBA" id="ARBA00004964"/>
    </source>
</evidence>
<evidence type="ECO:0000256" key="6">
    <source>
        <dbReference type="ARBA" id="ARBA00019935"/>
    </source>
</evidence>
<comment type="catalytic activity">
    <reaction evidence="1 11">
        <text>[(1-&gt;4)-alpha-D-glucosyl](n) + ADP-alpha-D-glucose = [(1-&gt;4)-alpha-D-glucosyl](n+1) + ADP + H(+)</text>
        <dbReference type="Rhea" id="RHEA:18189"/>
        <dbReference type="Rhea" id="RHEA-COMP:9584"/>
        <dbReference type="Rhea" id="RHEA-COMP:9587"/>
        <dbReference type="ChEBI" id="CHEBI:15378"/>
        <dbReference type="ChEBI" id="CHEBI:15444"/>
        <dbReference type="ChEBI" id="CHEBI:57498"/>
        <dbReference type="ChEBI" id="CHEBI:456216"/>
        <dbReference type="EC" id="2.4.1.21"/>
    </reaction>
</comment>
<evidence type="ECO:0000313" key="15">
    <source>
        <dbReference type="Proteomes" id="UP000592294"/>
    </source>
</evidence>
<dbReference type="InterPro" id="IPR011835">
    <property type="entry name" value="GS/SS"/>
</dbReference>
<reference evidence="14 15" key="1">
    <citation type="submission" date="2020-06" db="EMBL/GenBank/DDBJ databases">
        <title>Whole-genome sequence of Allochromatium humboldtianum DSM 21881, type strain.</title>
        <authorList>
            <person name="Kyndt J.A."/>
            <person name="Meyer T.E."/>
        </authorList>
    </citation>
    <scope>NUCLEOTIDE SEQUENCE [LARGE SCALE GENOMIC DNA]</scope>
    <source>
        <strain evidence="14 15">DSM 21881</strain>
    </source>
</reference>
<evidence type="ECO:0000256" key="10">
    <source>
        <dbReference type="ARBA" id="ARBA00031722"/>
    </source>
</evidence>